<accession>A0A6G1H9B1</accession>
<reference evidence="1" key="1">
    <citation type="journal article" date="2020" name="Stud. Mycol.">
        <title>101 Dothideomycetes genomes: a test case for predicting lifestyles and emergence of pathogens.</title>
        <authorList>
            <person name="Haridas S."/>
            <person name="Albert R."/>
            <person name="Binder M."/>
            <person name="Bloem J."/>
            <person name="Labutti K."/>
            <person name="Salamov A."/>
            <person name="Andreopoulos B."/>
            <person name="Baker S."/>
            <person name="Barry K."/>
            <person name="Bills G."/>
            <person name="Bluhm B."/>
            <person name="Cannon C."/>
            <person name="Castanera R."/>
            <person name="Culley D."/>
            <person name="Daum C."/>
            <person name="Ezra D."/>
            <person name="Gonzalez J."/>
            <person name="Henrissat B."/>
            <person name="Kuo A."/>
            <person name="Liang C."/>
            <person name="Lipzen A."/>
            <person name="Lutzoni F."/>
            <person name="Magnuson J."/>
            <person name="Mondo S."/>
            <person name="Nolan M."/>
            <person name="Ohm R."/>
            <person name="Pangilinan J."/>
            <person name="Park H.-J."/>
            <person name="Ramirez L."/>
            <person name="Alfaro M."/>
            <person name="Sun H."/>
            <person name="Tritt A."/>
            <person name="Yoshinaga Y."/>
            <person name="Zwiers L.-H."/>
            <person name="Turgeon B."/>
            <person name="Goodwin S."/>
            <person name="Spatafora J."/>
            <person name="Crous P."/>
            <person name="Grigoriev I."/>
        </authorList>
    </citation>
    <scope>NUCLEOTIDE SEQUENCE</scope>
    <source>
        <strain evidence="1">CBS 113979</strain>
    </source>
</reference>
<dbReference type="Proteomes" id="UP000800041">
    <property type="component" value="Unassembled WGS sequence"/>
</dbReference>
<protein>
    <recommendedName>
        <fullName evidence="3">SnoaL-like domain-containing protein</fullName>
    </recommendedName>
</protein>
<evidence type="ECO:0000313" key="1">
    <source>
        <dbReference type="EMBL" id="KAF1989599.1"/>
    </source>
</evidence>
<keyword evidence="2" id="KW-1185">Reference proteome</keyword>
<evidence type="ECO:0008006" key="3">
    <source>
        <dbReference type="Google" id="ProtNLM"/>
    </source>
</evidence>
<dbReference type="OrthoDB" id="3352776at2759"/>
<organism evidence="1 2">
    <name type="scientific">Aulographum hederae CBS 113979</name>
    <dbReference type="NCBI Taxonomy" id="1176131"/>
    <lineage>
        <taxon>Eukaryota</taxon>
        <taxon>Fungi</taxon>
        <taxon>Dikarya</taxon>
        <taxon>Ascomycota</taxon>
        <taxon>Pezizomycotina</taxon>
        <taxon>Dothideomycetes</taxon>
        <taxon>Pleosporomycetidae</taxon>
        <taxon>Aulographales</taxon>
        <taxon>Aulographaceae</taxon>
    </lineage>
</organism>
<sequence length="171" mass="18611">MADQNTIRTSTLRKSAHLFCQALLSPPPPKELISKYFTSNPQITEHGPTWATSRLPFLGKTFSGVDGSVEYFNVLSETLKMNMTEDTFPGPEGFIVDIVDAQATTPDMASSKGSAKGVVSVVGQATFSSVKTGKSWDEKFIYRLSGFDSEGRIGHWEIWADPLSAWDAVGG</sequence>
<dbReference type="EMBL" id="ML977144">
    <property type="protein sequence ID" value="KAF1989599.1"/>
    <property type="molecule type" value="Genomic_DNA"/>
</dbReference>
<name>A0A6G1H9B1_9PEZI</name>
<dbReference type="AlphaFoldDB" id="A0A6G1H9B1"/>
<evidence type="ECO:0000313" key="2">
    <source>
        <dbReference type="Proteomes" id="UP000800041"/>
    </source>
</evidence>
<gene>
    <name evidence="1" type="ORF">K402DRAFT_390562</name>
</gene>
<proteinExistence type="predicted"/>